<dbReference type="EMBL" id="JBHTHU010000005">
    <property type="protein sequence ID" value="MFD0749798.1"/>
    <property type="molecule type" value="Genomic_DNA"/>
</dbReference>
<evidence type="ECO:0000313" key="3">
    <source>
        <dbReference type="Proteomes" id="UP001596958"/>
    </source>
</evidence>
<dbReference type="Proteomes" id="UP001596958">
    <property type="component" value="Unassembled WGS sequence"/>
</dbReference>
<organism evidence="2 3">
    <name type="scientific">Mucilaginibacter calamicampi</name>
    <dbReference type="NCBI Taxonomy" id="1302352"/>
    <lineage>
        <taxon>Bacteria</taxon>
        <taxon>Pseudomonadati</taxon>
        <taxon>Bacteroidota</taxon>
        <taxon>Sphingobacteriia</taxon>
        <taxon>Sphingobacteriales</taxon>
        <taxon>Sphingobacteriaceae</taxon>
        <taxon>Mucilaginibacter</taxon>
    </lineage>
</organism>
<dbReference type="Gene3D" id="1.20.120.450">
    <property type="entry name" value="dinb family like domain"/>
    <property type="match status" value="1"/>
</dbReference>
<comment type="caution">
    <text evidence="2">The sequence shown here is derived from an EMBL/GenBank/DDBJ whole genome shotgun (WGS) entry which is preliminary data.</text>
</comment>
<proteinExistence type="predicted"/>
<keyword evidence="3" id="KW-1185">Reference proteome</keyword>
<evidence type="ECO:0000313" key="2">
    <source>
        <dbReference type="EMBL" id="MFD0749798.1"/>
    </source>
</evidence>
<dbReference type="RefSeq" id="WP_377098470.1">
    <property type="nucleotide sequence ID" value="NZ_JBHTHU010000005.1"/>
</dbReference>
<protein>
    <submittedName>
        <fullName evidence="2">DinB family protein</fullName>
    </submittedName>
</protein>
<dbReference type="SUPFAM" id="SSF109854">
    <property type="entry name" value="DinB/YfiT-like putative metalloenzymes"/>
    <property type="match status" value="1"/>
</dbReference>
<reference evidence="3" key="1">
    <citation type="journal article" date="2019" name="Int. J. Syst. Evol. Microbiol.">
        <title>The Global Catalogue of Microorganisms (GCM) 10K type strain sequencing project: providing services to taxonomists for standard genome sequencing and annotation.</title>
        <authorList>
            <consortium name="The Broad Institute Genomics Platform"/>
            <consortium name="The Broad Institute Genome Sequencing Center for Infectious Disease"/>
            <person name="Wu L."/>
            <person name="Ma J."/>
        </authorList>
    </citation>
    <scope>NUCLEOTIDE SEQUENCE [LARGE SCALE GENOMIC DNA]</scope>
    <source>
        <strain evidence="3">CCUG 63418</strain>
    </source>
</reference>
<dbReference type="InterPro" id="IPR034660">
    <property type="entry name" value="DinB/YfiT-like"/>
</dbReference>
<feature type="domain" description="DinB-like" evidence="1">
    <location>
        <begin position="10"/>
        <end position="144"/>
    </location>
</feature>
<gene>
    <name evidence="2" type="ORF">ACFQZS_06570</name>
</gene>
<dbReference type="Pfam" id="PF12867">
    <property type="entry name" value="DinB_2"/>
    <property type="match status" value="1"/>
</dbReference>
<name>A0ABW2YTP5_9SPHI</name>
<evidence type="ECO:0000259" key="1">
    <source>
        <dbReference type="Pfam" id="PF12867"/>
    </source>
</evidence>
<dbReference type="InterPro" id="IPR024775">
    <property type="entry name" value="DinB-like"/>
</dbReference>
<accession>A0ABW2YTP5</accession>
<sequence length="155" mass="17580">MNKGHDFIRKARLAMTNITKELSIAQLNEIPAGFNNNIAWNMAHLIATQQIVCYRRAGIDTVVDAEFVDTYAPGTRPERFITEEEVLRIVELFSTSLDRYELDMHAGLFNNYTAWTTRAGVDVNNINDADAFLPYHEGMHVGYIMALKKLVSKAQ</sequence>